<proteinExistence type="inferred from homology"/>
<dbReference type="Proteomes" id="UP000222678">
    <property type="component" value="Genome"/>
</dbReference>
<organism evidence="4 5">
    <name type="scientific">Agrobacterium phage Atu_ph08</name>
    <dbReference type="NCBI Taxonomy" id="2024265"/>
    <lineage>
        <taxon>Viruses</taxon>
        <taxon>Duplodnaviria</taxon>
        <taxon>Heunggongvirae</taxon>
        <taxon>Uroviricota</taxon>
        <taxon>Caudoviricetes</taxon>
        <taxon>Roslyckyvirus</taxon>
        <taxon>Roslyckyvirus ph08</taxon>
    </lineage>
</organism>
<protein>
    <recommendedName>
        <fullName evidence="3">GapR-like DNA-binding domain-containing protein</fullName>
    </recommendedName>
</protein>
<keyword evidence="1" id="KW-0175">Coiled coil</keyword>
<dbReference type="InterPro" id="IPR046367">
    <property type="entry name" value="GapR-like_DNA-bd"/>
</dbReference>
<dbReference type="GeneID" id="77936290"/>
<keyword evidence="5" id="KW-1185">Reference proteome</keyword>
<dbReference type="KEGG" id="vg:77936290"/>
<evidence type="ECO:0000256" key="2">
    <source>
        <dbReference type="SAM" id="MobiDB-lite"/>
    </source>
</evidence>
<dbReference type="RefSeq" id="YP_010660295.1">
    <property type="nucleotide sequence ID" value="NC_070876.1"/>
</dbReference>
<dbReference type="EMBL" id="MF403009">
    <property type="protein sequence ID" value="AUZ95456.1"/>
    <property type="molecule type" value="Genomic_DNA"/>
</dbReference>
<dbReference type="InterPro" id="IPR018753">
    <property type="entry name" value="GapR-like"/>
</dbReference>
<name>A0A2L0V115_9CAUD</name>
<dbReference type="Pfam" id="PF10073">
    <property type="entry name" value="GapR_DNA-bd"/>
    <property type="match status" value="1"/>
</dbReference>
<reference evidence="4 5" key="1">
    <citation type="submission" date="2017-06" db="EMBL/GenBank/DDBJ databases">
        <authorList>
            <person name="Kim H.J."/>
            <person name="Triplett B.A."/>
        </authorList>
    </citation>
    <scope>NUCLEOTIDE SEQUENCE [LARGE SCALE GENOMIC DNA]</scope>
</reference>
<evidence type="ECO:0000313" key="4">
    <source>
        <dbReference type="EMBL" id="AUZ95456.1"/>
    </source>
</evidence>
<evidence type="ECO:0000259" key="3">
    <source>
        <dbReference type="Pfam" id="PF10073"/>
    </source>
</evidence>
<feature type="region of interest" description="Disordered" evidence="2">
    <location>
        <begin position="25"/>
        <end position="53"/>
    </location>
</feature>
<dbReference type="HAMAP" id="MF_00797">
    <property type="entry name" value="UPF0335"/>
    <property type="match status" value="1"/>
</dbReference>
<evidence type="ECO:0000256" key="1">
    <source>
        <dbReference type="SAM" id="Coils"/>
    </source>
</evidence>
<accession>A0A2L0V115</accession>
<dbReference type="NCBIfam" id="NF010247">
    <property type="entry name" value="PRK13694.1"/>
    <property type="match status" value="1"/>
</dbReference>
<feature type="coiled-coil region" evidence="1">
    <location>
        <begin position="62"/>
        <end position="89"/>
    </location>
</feature>
<feature type="domain" description="GapR-like DNA-binding" evidence="3">
    <location>
        <begin position="58"/>
        <end position="129"/>
    </location>
</feature>
<dbReference type="GO" id="GO:0003677">
    <property type="term" value="F:DNA binding"/>
    <property type="evidence" value="ECO:0007669"/>
    <property type="project" value="InterPro"/>
</dbReference>
<evidence type="ECO:0000313" key="5">
    <source>
        <dbReference type="Proteomes" id="UP000222678"/>
    </source>
</evidence>
<sequence>MSEPLTFTIESGHTKVLKQAARALTNTAKGRAHNPPLSGQSEAFSREETGEATVEGVAAAELRSIIERIERLEEEKSAISDDIKDVIGEAKGRGYDTKAIRTIIRLRKKDANERIEEETILQTYMAALGME</sequence>